<name>A0AAV4Q9I9_9ARAC</name>
<evidence type="ECO:0000313" key="2">
    <source>
        <dbReference type="Proteomes" id="UP001054837"/>
    </source>
</evidence>
<reference evidence="1 2" key="1">
    <citation type="submission" date="2021-06" db="EMBL/GenBank/DDBJ databases">
        <title>Caerostris darwini draft genome.</title>
        <authorList>
            <person name="Kono N."/>
            <person name="Arakawa K."/>
        </authorList>
    </citation>
    <scope>NUCLEOTIDE SEQUENCE [LARGE SCALE GENOMIC DNA]</scope>
</reference>
<protein>
    <submittedName>
        <fullName evidence="1">Uncharacterized protein</fullName>
    </submittedName>
</protein>
<organism evidence="1 2">
    <name type="scientific">Caerostris darwini</name>
    <dbReference type="NCBI Taxonomy" id="1538125"/>
    <lineage>
        <taxon>Eukaryota</taxon>
        <taxon>Metazoa</taxon>
        <taxon>Ecdysozoa</taxon>
        <taxon>Arthropoda</taxon>
        <taxon>Chelicerata</taxon>
        <taxon>Arachnida</taxon>
        <taxon>Araneae</taxon>
        <taxon>Araneomorphae</taxon>
        <taxon>Entelegynae</taxon>
        <taxon>Araneoidea</taxon>
        <taxon>Araneidae</taxon>
        <taxon>Caerostris</taxon>
    </lineage>
</organism>
<dbReference type="EMBL" id="BPLQ01004023">
    <property type="protein sequence ID" value="GIY05016.1"/>
    <property type="molecule type" value="Genomic_DNA"/>
</dbReference>
<keyword evidence="2" id="KW-1185">Reference proteome</keyword>
<dbReference type="AlphaFoldDB" id="A0AAV4Q9I9"/>
<sequence length="111" mass="13181">MEPRERERERKVGNYQEKNLYASKVRKRSQFSTWRTISRNIKRVAFQCAFRVPCSPEWHLEKLALHIFKSPECFCRLVHCGSKVSSVMQCNIFGYQLLYAHRTSRGSLKLL</sequence>
<comment type="caution">
    <text evidence="1">The sequence shown here is derived from an EMBL/GenBank/DDBJ whole genome shotgun (WGS) entry which is preliminary data.</text>
</comment>
<evidence type="ECO:0000313" key="1">
    <source>
        <dbReference type="EMBL" id="GIY05016.1"/>
    </source>
</evidence>
<proteinExistence type="predicted"/>
<accession>A0AAV4Q9I9</accession>
<gene>
    <name evidence="1" type="ORF">CDAR_76031</name>
</gene>
<dbReference type="Proteomes" id="UP001054837">
    <property type="component" value="Unassembled WGS sequence"/>
</dbReference>